<evidence type="ECO:0000256" key="2">
    <source>
        <dbReference type="SAM" id="MobiDB-lite"/>
    </source>
</evidence>
<feature type="region of interest" description="Disordered" evidence="2">
    <location>
        <begin position="157"/>
        <end position="183"/>
    </location>
</feature>
<keyword evidence="4" id="KW-1185">Reference proteome</keyword>
<evidence type="ECO:0000256" key="1">
    <source>
        <dbReference type="SAM" id="Coils"/>
    </source>
</evidence>
<dbReference type="Proteomes" id="UP000225740">
    <property type="component" value="Unassembled WGS sequence"/>
</dbReference>
<feature type="non-terminal residue" evidence="3">
    <location>
        <position position="183"/>
    </location>
</feature>
<dbReference type="EMBL" id="NIZW01000011">
    <property type="protein sequence ID" value="PHQ34315.1"/>
    <property type="molecule type" value="Genomic_DNA"/>
</dbReference>
<comment type="caution">
    <text evidence="3">The sequence shown here is derived from an EMBL/GenBank/DDBJ whole genome shotgun (WGS) entry which is preliminary data.</text>
</comment>
<reference evidence="3 4" key="1">
    <citation type="submission" date="2017-06" db="EMBL/GenBank/DDBJ databases">
        <title>Description of Rhodopirellula bahusiensis sp. nov.</title>
        <authorList>
            <person name="Kizina J."/>
            <person name="Harder J."/>
        </authorList>
    </citation>
    <scope>NUCLEOTIDE SEQUENCE [LARGE SCALE GENOMIC DNA]</scope>
    <source>
        <strain evidence="3 4">SWK21</strain>
    </source>
</reference>
<protein>
    <submittedName>
        <fullName evidence="3">Uncharacterized protein</fullName>
    </submittedName>
</protein>
<feature type="compositionally biased region" description="Polar residues" evidence="2">
    <location>
        <begin position="8"/>
        <end position="23"/>
    </location>
</feature>
<proteinExistence type="predicted"/>
<dbReference type="AlphaFoldDB" id="A0A2G1W5L8"/>
<feature type="compositionally biased region" description="Basic and acidic residues" evidence="2">
    <location>
        <begin position="173"/>
        <end position="183"/>
    </location>
</feature>
<evidence type="ECO:0000313" key="4">
    <source>
        <dbReference type="Proteomes" id="UP000225740"/>
    </source>
</evidence>
<dbReference type="RefSeq" id="WP_143549250.1">
    <property type="nucleotide sequence ID" value="NZ_NIZW01000011.1"/>
</dbReference>
<feature type="region of interest" description="Disordered" evidence="2">
    <location>
        <begin position="1"/>
        <end position="23"/>
    </location>
</feature>
<evidence type="ECO:0000313" key="3">
    <source>
        <dbReference type="EMBL" id="PHQ34315.1"/>
    </source>
</evidence>
<accession>A0A2G1W5L8</accession>
<name>A0A2G1W5L8_9BACT</name>
<dbReference type="GeneID" id="90609384"/>
<feature type="coiled-coil region" evidence="1">
    <location>
        <begin position="107"/>
        <end position="152"/>
    </location>
</feature>
<gene>
    <name evidence="3" type="ORF">CEE69_14930</name>
</gene>
<sequence>MALATKTYHGQTQHAPTTPKPTLSSRFAKLIGKVGESQATEDAQRIESLDGLIDALADAEVNPEAKQPTAANVRSVCDAVGYSLDQLESDVARKVEFLKSREVLAGESEVIREIADINEAIKQHEADFQSMIADMRSKGDQLLVELREAEARRRTIESHRSIAAAAAGGPSQREQEIQDQIRK</sequence>
<keyword evidence="1" id="KW-0175">Coiled coil</keyword>
<organism evidence="3 4">
    <name type="scientific">Rhodopirellula bahusiensis</name>
    <dbReference type="NCBI Taxonomy" id="2014065"/>
    <lineage>
        <taxon>Bacteria</taxon>
        <taxon>Pseudomonadati</taxon>
        <taxon>Planctomycetota</taxon>
        <taxon>Planctomycetia</taxon>
        <taxon>Pirellulales</taxon>
        <taxon>Pirellulaceae</taxon>
        <taxon>Rhodopirellula</taxon>
    </lineage>
</organism>